<accession>A0ABN7XAY7</accession>
<gene>
    <name evidence="1" type="ORF">GMARGA_LOCUS41234</name>
</gene>
<evidence type="ECO:0000313" key="1">
    <source>
        <dbReference type="EMBL" id="CAG8852413.1"/>
    </source>
</evidence>
<name>A0ABN7XAY7_GIGMA</name>
<proteinExistence type="predicted"/>
<protein>
    <submittedName>
        <fullName evidence="1">26436_t:CDS:1</fullName>
    </submittedName>
</protein>
<keyword evidence="2" id="KW-1185">Reference proteome</keyword>
<comment type="caution">
    <text evidence="1">The sequence shown here is derived from an EMBL/GenBank/DDBJ whole genome shotgun (WGS) entry which is preliminary data.</text>
</comment>
<organism evidence="1 2">
    <name type="scientific">Gigaspora margarita</name>
    <dbReference type="NCBI Taxonomy" id="4874"/>
    <lineage>
        <taxon>Eukaryota</taxon>
        <taxon>Fungi</taxon>
        <taxon>Fungi incertae sedis</taxon>
        <taxon>Mucoromycota</taxon>
        <taxon>Glomeromycotina</taxon>
        <taxon>Glomeromycetes</taxon>
        <taxon>Diversisporales</taxon>
        <taxon>Gigasporaceae</taxon>
        <taxon>Gigaspora</taxon>
    </lineage>
</organism>
<reference evidence="1 2" key="1">
    <citation type="submission" date="2021-06" db="EMBL/GenBank/DDBJ databases">
        <authorList>
            <person name="Kallberg Y."/>
            <person name="Tangrot J."/>
            <person name="Rosling A."/>
        </authorList>
    </citation>
    <scope>NUCLEOTIDE SEQUENCE [LARGE SCALE GENOMIC DNA]</scope>
    <source>
        <strain evidence="1 2">120-4 pot B 10/14</strain>
    </source>
</reference>
<sequence length="82" mass="9376">LQRLAIVELPLRKNSSSLNSIINLVSVLLTYHELLRDNLMIIQSIDKKLVVDCCDEIVDMGDFKDPIPTLNTQTIYEFKKAD</sequence>
<dbReference type="EMBL" id="CAJVQB010111669">
    <property type="protein sequence ID" value="CAG8852413.1"/>
    <property type="molecule type" value="Genomic_DNA"/>
</dbReference>
<feature type="non-terminal residue" evidence="1">
    <location>
        <position position="1"/>
    </location>
</feature>
<dbReference type="Proteomes" id="UP000789901">
    <property type="component" value="Unassembled WGS sequence"/>
</dbReference>
<evidence type="ECO:0000313" key="2">
    <source>
        <dbReference type="Proteomes" id="UP000789901"/>
    </source>
</evidence>